<protein>
    <submittedName>
        <fullName evidence="2">AAA family ATPase</fullName>
    </submittedName>
</protein>
<feature type="region of interest" description="Disordered" evidence="1">
    <location>
        <begin position="631"/>
        <end position="726"/>
    </location>
</feature>
<feature type="compositionally biased region" description="Low complexity" evidence="1">
    <location>
        <begin position="674"/>
        <end position="684"/>
    </location>
</feature>
<dbReference type="Proteomes" id="UP000681425">
    <property type="component" value="Chromosome"/>
</dbReference>
<dbReference type="SUPFAM" id="SSF52540">
    <property type="entry name" value="P-loop containing nucleoside triphosphate hydrolases"/>
    <property type="match status" value="1"/>
</dbReference>
<dbReference type="RefSeq" id="WP_212608890.1">
    <property type="nucleotide sequence ID" value="NZ_CP073910.1"/>
</dbReference>
<organism evidence="2 3">
    <name type="scientific">Sphingobium phenoxybenzoativorans</name>
    <dbReference type="NCBI Taxonomy" id="1592790"/>
    <lineage>
        <taxon>Bacteria</taxon>
        <taxon>Pseudomonadati</taxon>
        <taxon>Pseudomonadota</taxon>
        <taxon>Alphaproteobacteria</taxon>
        <taxon>Sphingomonadales</taxon>
        <taxon>Sphingomonadaceae</taxon>
        <taxon>Sphingobium</taxon>
    </lineage>
</organism>
<reference evidence="2" key="1">
    <citation type="submission" date="2021-04" db="EMBL/GenBank/DDBJ databases">
        <title>Isolation of p-tert-butylphenol degrading bacteria Sphingobium phenoxybenzoativorans Tas13 from active sludge.</title>
        <authorList>
            <person name="Li Y."/>
        </authorList>
    </citation>
    <scope>NUCLEOTIDE SEQUENCE</scope>
    <source>
        <strain evidence="2">Tas13</strain>
    </source>
</reference>
<evidence type="ECO:0000313" key="3">
    <source>
        <dbReference type="Proteomes" id="UP000681425"/>
    </source>
</evidence>
<dbReference type="EMBL" id="CP073910">
    <property type="protein sequence ID" value="QUT05200.1"/>
    <property type="molecule type" value="Genomic_DNA"/>
</dbReference>
<accession>A0A975Q0T0</accession>
<dbReference type="InterPro" id="IPR034154">
    <property type="entry name" value="TOPRIM_DnaG/twinkle"/>
</dbReference>
<dbReference type="Gene3D" id="3.40.1360.10">
    <property type="match status" value="1"/>
</dbReference>
<proteinExistence type="predicted"/>
<gene>
    <name evidence="2" type="ORF">KFK14_19715</name>
</gene>
<evidence type="ECO:0000256" key="1">
    <source>
        <dbReference type="SAM" id="MobiDB-lite"/>
    </source>
</evidence>
<keyword evidence="3" id="KW-1185">Reference proteome</keyword>
<dbReference type="CDD" id="cd01029">
    <property type="entry name" value="TOPRIM_primases"/>
    <property type="match status" value="1"/>
</dbReference>
<dbReference type="KEGG" id="spph:KFK14_19715"/>
<evidence type="ECO:0000313" key="2">
    <source>
        <dbReference type="EMBL" id="QUT05200.1"/>
    </source>
</evidence>
<feature type="compositionally biased region" description="Low complexity" evidence="1">
    <location>
        <begin position="653"/>
        <end position="663"/>
    </location>
</feature>
<dbReference type="InterPro" id="IPR027417">
    <property type="entry name" value="P-loop_NTPase"/>
</dbReference>
<dbReference type="Pfam" id="PF13481">
    <property type="entry name" value="AAA_25"/>
    <property type="match status" value="1"/>
</dbReference>
<dbReference type="Gene3D" id="3.40.50.300">
    <property type="entry name" value="P-loop containing nucleotide triphosphate hydrolases"/>
    <property type="match status" value="1"/>
</dbReference>
<name>A0A975Q0T0_9SPHN</name>
<dbReference type="AlphaFoldDB" id="A0A975Q0T0"/>
<sequence>MATSPIDFASMMPQVAVHLLGEPKQIAGGEMRYGTHGSLSVNLEDGTFYSHEEKAGGGVIDLIIRQVGGDRVGALKWLEENGYKEPFEQQDNVRQIGDRRKSVSIFYDYCDEDGAVLFRVEKRGKGLFPPFLQHGPDGKGGFHAVPKCMQGVQRVPYRLPELVRADPGEIVFLCEGEKDADRLASLGLIATTNPGGAGKFTTGYAAKLRGRRVILLEDNDDAGRNHVEVAANSLKDVAAVTAILKLDGLPPKGDVSDWLDAGHTVDELKALAEVALKAGDATETFPLADLSVWDATRATPKSFIMPGLVPTGELTLCTGAGGANKSTFGQQLATCCAAGRPMLGIDVVQCPTLYLTCEDDEGRLHWMQEGICRAVGARIGNLAGQLHLGSLRGRLGNELATFDGEGRLRPSPSFYQLRATIVRSTARLVVLDNAAHLFAGNENDRQQVTAFVNLLYSLCLELGVTVILVAHSNKAGDSYSGSTAWLNAVRSQIVITRPDDGLDPDERVLTVGKANYARQGEELRFRWHDFALIRDEDLPEEKRGELAESIKVAGANAAFLNCLRARAAQGEGRGVGPASGPNYAPSQFEGMPEAKGFGKQALKAAMDRLFSLGNIETYSYQNKEKARSVTLIREVPDLPRMPSRTLPEHASRTAPNAAPNTPAHTPPPYGGNGAAPQAAAPSSSDRSKAAEGQGDRGVSAKGMILAPGESDADPVPGWEEDRRPRF</sequence>